<proteinExistence type="predicted"/>
<gene>
    <name evidence="2" type="ORF">HELGO_WM3005</name>
</gene>
<dbReference type="Pfam" id="PF13470">
    <property type="entry name" value="PIN_3"/>
    <property type="match status" value="1"/>
</dbReference>
<feature type="domain" description="PIN" evidence="1">
    <location>
        <begin position="3"/>
        <end position="117"/>
    </location>
</feature>
<sequence length="133" mass="15511">MNRVFLDTNIVLDILIEERKNHLKSKELLTYLLLNNYEIVISEDMLSTIYYIAKNKSTTLKFFQTIQEEWMIVPYGKEVVTKALVFALDNNSDLEDTLQCFCASSYHCECVISSDKKFVDCGVKIVNYENFLK</sequence>
<evidence type="ECO:0000259" key="1">
    <source>
        <dbReference type="Pfam" id="PF13470"/>
    </source>
</evidence>
<protein>
    <submittedName>
        <fullName evidence="2">Nucleic acid-binding protein</fullName>
    </submittedName>
</protein>
<name>A0A6S6SAV9_9BACT</name>
<dbReference type="EMBL" id="CACVAS010000036">
    <property type="protein sequence ID" value="CAA6805493.1"/>
    <property type="molecule type" value="Genomic_DNA"/>
</dbReference>
<accession>A0A6S6SAV9</accession>
<dbReference type="InterPro" id="IPR002716">
    <property type="entry name" value="PIN_dom"/>
</dbReference>
<dbReference type="AlphaFoldDB" id="A0A6S6SAV9"/>
<organism evidence="2">
    <name type="scientific">uncultured Sulfurovum sp</name>
    <dbReference type="NCBI Taxonomy" id="269237"/>
    <lineage>
        <taxon>Bacteria</taxon>
        <taxon>Pseudomonadati</taxon>
        <taxon>Campylobacterota</taxon>
        <taxon>Epsilonproteobacteria</taxon>
        <taxon>Campylobacterales</taxon>
        <taxon>Sulfurovaceae</taxon>
        <taxon>Sulfurovum</taxon>
        <taxon>environmental samples</taxon>
    </lineage>
</organism>
<dbReference type="SUPFAM" id="SSF88723">
    <property type="entry name" value="PIN domain-like"/>
    <property type="match status" value="1"/>
</dbReference>
<dbReference type="InterPro" id="IPR029060">
    <property type="entry name" value="PIN-like_dom_sf"/>
</dbReference>
<dbReference type="Gene3D" id="3.40.50.1010">
    <property type="entry name" value="5'-nuclease"/>
    <property type="match status" value="1"/>
</dbReference>
<reference evidence="2" key="1">
    <citation type="submission" date="2020-01" db="EMBL/GenBank/DDBJ databases">
        <authorList>
            <person name="Meier V. D."/>
            <person name="Meier V D."/>
        </authorList>
    </citation>
    <scope>NUCLEOTIDE SEQUENCE</scope>
    <source>
        <strain evidence="2">HLG_WM_MAG_01</strain>
    </source>
</reference>
<evidence type="ECO:0000313" key="2">
    <source>
        <dbReference type="EMBL" id="CAA6805493.1"/>
    </source>
</evidence>